<name>D9R6Q5_LACSW</name>
<comment type="subcellular location">
    <subcellularLocation>
        <location evidence="1">Membrane</location>
        <topology evidence="1">Multi-pass membrane protein</topology>
    </subcellularLocation>
</comment>
<feature type="transmembrane region" description="Helical" evidence="9">
    <location>
        <begin position="292"/>
        <end position="314"/>
    </location>
</feature>
<dbReference type="HOGENOM" id="CLU_019375_0_1_9"/>
<organism evidence="10 11">
    <name type="scientific">Lacrimispora saccharolytica (strain ATCC 35040 / DSM 2544 / NRCC 2533 / WM1)</name>
    <name type="common">Clostridium saccharolyticum</name>
    <dbReference type="NCBI Taxonomy" id="610130"/>
    <lineage>
        <taxon>Bacteria</taxon>
        <taxon>Bacillati</taxon>
        <taxon>Bacillota</taxon>
        <taxon>Clostridia</taxon>
        <taxon>Lachnospirales</taxon>
        <taxon>Lachnospiraceae</taxon>
        <taxon>Lacrimispora</taxon>
    </lineage>
</organism>
<keyword evidence="11" id="KW-1185">Reference proteome</keyword>
<dbReference type="InterPro" id="IPR001991">
    <property type="entry name" value="Na-dicarboxylate_symporter"/>
</dbReference>
<feature type="transmembrane region" description="Helical" evidence="9">
    <location>
        <begin position="258"/>
        <end position="280"/>
    </location>
</feature>
<keyword evidence="6 9" id="KW-1133">Transmembrane helix</keyword>
<evidence type="ECO:0000256" key="4">
    <source>
        <dbReference type="ARBA" id="ARBA00022448"/>
    </source>
</evidence>
<dbReference type="AlphaFoldDB" id="D9R6Q5"/>
<feature type="transmembrane region" description="Helical" evidence="9">
    <location>
        <begin position="27"/>
        <end position="48"/>
    </location>
</feature>
<dbReference type="PANTHER" id="PTHR42865">
    <property type="entry name" value="PROTON/GLUTAMATE-ASPARTATE SYMPORTER"/>
    <property type="match status" value="1"/>
</dbReference>
<dbReference type="Proteomes" id="UP000001662">
    <property type="component" value="Chromosome"/>
</dbReference>
<evidence type="ECO:0000256" key="2">
    <source>
        <dbReference type="ARBA" id="ARBA00006148"/>
    </source>
</evidence>
<accession>D9R6Q5</accession>
<feature type="transmembrane region" description="Helical" evidence="9">
    <location>
        <begin position="5"/>
        <end position="20"/>
    </location>
</feature>
<proteinExistence type="inferred from homology"/>
<comment type="similarity">
    <text evidence="2">Belongs to the dicarboxylate/amino acid:cation symporter (DAACS) (TC 2.A.23) family.</text>
</comment>
<feature type="transmembrane region" description="Helical" evidence="9">
    <location>
        <begin position="102"/>
        <end position="126"/>
    </location>
</feature>
<keyword evidence="5 9" id="KW-0812">Transmembrane</keyword>
<dbReference type="EMBL" id="CP002109">
    <property type="protein sequence ID" value="ADL03561.1"/>
    <property type="molecule type" value="Genomic_DNA"/>
</dbReference>
<keyword evidence="7 9" id="KW-0472">Membrane</keyword>
<dbReference type="eggNOG" id="COG1823">
    <property type="taxonomic scope" value="Bacteria"/>
</dbReference>
<evidence type="ECO:0000256" key="3">
    <source>
        <dbReference type="ARBA" id="ARBA00022031"/>
    </source>
</evidence>
<evidence type="ECO:0000256" key="6">
    <source>
        <dbReference type="ARBA" id="ARBA00022989"/>
    </source>
</evidence>
<evidence type="ECO:0000313" key="11">
    <source>
        <dbReference type="Proteomes" id="UP000001662"/>
    </source>
</evidence>
<sequence>MAVSISVICFLIYLGVLFVLQKKGKSFNVRVVAGLFGGIIFGAILKTVADDAAVSESLRWISLVGTAYTKLLKMMVIPLIFVSIVCAIINQKSGKNLGKITALVLAILLSTAAVAAVVGGVTATAFGVSAEGLEIGEAESKKTSQLEEKAKEGLSIEETIIDIIPSNPIFALTGQGNNATLSVVLFAAFLGIGVIGVRTYAPEQAEFFGKIMNSLNTLVVEVVMMIIMLTPFGIFSLMTKTIAGSDYTSILRLVTFVLASYTAIFIMFIIHGLILAAVGVSPLTYFKKAMTTLVFAFTSRTSAGTLPLTIRTLTDEMGVDNGVSNLAGSLSTSIGQNGCAAIYPAMLVIMVAPAVGQPITPSFFLLMVVIITFASIGIAGVGGGATFAGITVLSALGLPVGIAGLLVGIEPVIDMARTALNVSDGMITGLVAAKLTNNIDMKVYNDKSLNLEKKQASAKEDL</sequence>
<evidence type="ECO:0000256" key="9">
    <source>
        <dbReference type="SAM" id="Phobius"/>
    </source>
</evidence>
<dbReference type="Gene3D" id="1.10.3860.10">
    <property type="entry name" value="Sodium:dicarboxylate symporter"/>
    <property type="match status" value="1"/>
</dbReference>
<dbReference type="STRING" id="610130.Closa_0942"/>
<feature type="transmembrane region" description="Helical" evidence="9">
    <location>
        <begin position="363"/>
        <end position="381"/>
    </location>
</feature>
<gene>
    <name evidence="10" type="ordered locus">Closa_0942</name>
</gene>
<dbReference type="PANTHER" id="PTHR42865:SF5">
    <property type="entry name" value="L-CYSTINE TRANSPORTER TCYP"/>
    <property type="match status" value="1"/>
</dbReference>
<feature type="transmembrane region" description="Helical" evidence="9">
    <location>
        <begin position="334"/>
        <end position="356"/>
    </location>
</feature>
<feature type="transmembrane region" description="Helical" evidence="9">
    <location>
        <begin position="218"/>
        <end position="238"/>
    </location>
</feature>
<dbReference type="InterPro" id="IPR036458">
    <property type="entry name" value="Na:dicarbo_symporter_sf"/>
</dbReference>
<dbReference type="PaxDb" id="610130-Closa_0942"/>
<reference evidence="10" key="1">
    <citation type="submission" date="2010-07" db="EMBL/GenBank/DDBJ databases">
        <title>Complete sequence of Clostridium saccharolyticum WM1.</title>
        <authorList>
            <consortium name="US DOE Joint Genome Institute"/>
            <person name="Lucas S."/>
            <person name="Copeland A."/>
            <person name="Lapidus A."/>
            <person name="Cheng J.-F."/>
            <person name="Bruce D."/>
            <person name="Goodwin L."/>
            <person name="Pitluck S."/>
            <person name="Chertkov O."/>
            <person name="Detter J.C."/>
            <person name="Han C."/>
            <person name="Tapia R."/>
            <person name="Land M."/>
            <person name="Hauser L."/>
            <person name="Chang Y.-J."/>
            <person name="Jeffries C."/>
            <person name="Kyrpides N."/>
            <person name="Ivanova N."/>
            <person name="Mikhailova N."/>
            <person name="Mouttaki H."/>
            <person name="Lin L."/>
            <person name="Zhou J."/>
            <person name="Hemme C.L."/>
            <person name="Woyke T."/>
        </authorList>
    </citation>
    <scope>NUCLEOTIDE SEQUENCE [LARGE SCALE GENOMIC DNA]</scope>
    <source>
        <strain evidence="10">WM1</strain>
    </source>
</reference>
<feature type="transmembrane region" description="Helical" evidence="9">
    <location>
        <begin position="387"/>
        <end position="409"/>
    </location>
</feature>
<dbReference type="OrthoDB" id="9768885at2"/>
<evidence type="ECO:0000256" key="8">
    <source>
        <dbReference type="ARBA" id="ARBA00031293"/>
    </source>
</evidence>
<dbReference type="SUPFAM" id="SSF118215">
    <property type="entry name" value="Proton glutamate symport protein"/>
    <property type="match status" value="1"/>
</dbReference>
<feature type="transmembrane region" description="Helical" evidence="9">
    <location>
        <begin position="68"/>
        <end position="90"/>
    </location>
</feature>
<keyword evidence="4" id="KW-0813">Transport</keyword>
<evidence type="ECO:0000256" key="1">
    <source>
        <dbReference type="ARBA" id="ARBA00004141"/>
    </source>
</evidence>
<evidence type="ECO:0000313" key="10">
    <source>
        <dbReference type="EMBL" id="ADL03561.1"/>
    </source>
</evidence>
<dbReference type="GO" id="GO:0015184">
    <property type="term" value="F:L-cystine transmembrane transporter activity"/>
    <property type="evidence" value="ECO:0007669"/>
    <property type="project" value="TreeGrafter"/>
</dbReference>
<protein>
    <recommendedName>
        <fullName evidence="3">L-cystine uptake protein TcyP</fullName>
    </recommendedName>
    <alternativeName>
        <fullName evidence="8">Transporter of cystine TcyP</fullName>
    </alternativeName>
</protein>
<dbReference type="RefSeq" id="WP_013271656.1">
    <property type="nucleotide sequence ID" value="NC_014376.1"/>
</dbReference>
<dbReference type="KEGG" id="csh:Closa_0942"/>
<dbReference type="GO" id="GO:0005886">
    <property type="term" value="C:plasma membrane"/>
    <property type="evidence" value="ECO:0007669"/>
    <property type="project" value="TreeGrafter"/>
</dbReference>
<dbReference type="PRINTS" id="PR00173">
    <property type="entry name" value="EDTRNSPORT"/>
</dbReference>
<dbReference type="Pfam" id="PF00375">
    <property type="entry name" value="SDF"/>
    <property type="match status" value="1"/>
</dbReference>
<dbReference type="GO" id="GO:0015293">
    <property type="term" value="F:symporter activity"/>
    <property type="evidence" value="ECO:0007669"/>
    <property type="project" value="InterPro"/>
</dbReference>
<feature type="transmembrane region" description="Helical" evidence="9">
    <location>
        <begin position="179"/>
        <end position="197"/>
    </location>
</feature>
<evidence type="ECO:0000256" key="7">
    <source>
        <dbReference type="ARBA" id="ARBA00023136"/>
    </source>
</evidence>
<evidence type="ECO:0000256" key="5">
    <source>
        <dbReference type="ARBA" id="ARBA00022692"/>
    </source>
</evidence>